<dbReference type="GO" id="GO:0020037">
    <property type="term" value="F:heme binding"/>
    <property type="evidence" value="ECO:0007669"/>
    <property type="project" value="InterPro"/>
</dbReference>
<keyword evidence="9" id="KW-1185">Reference proteome</keyword>
<comment type="caution">
    <text evidence="8">The sequence shown here is derived from an EMBL/GenBank/DDBJ whole genome shotgun (WGS) entry which is preliminary data.</text>
</comment>
<dbReference type="RefSeq" id="WP_318255338.1">
    <property type="nucleotide sequence ID" value="NZ_FOZN01000002.1"/>
</dbReference>
<feature type="transmembrane region" description="Helical" evidence="6">
    <location>
        <begin position="12"/>
        <end position="30"/>
    </location>
</feature>
<feature type="transmembrane region" description="Helical" evidence="6">
    <location>
        <begin position="299"/>
        <end position="320"/>
    </location>
</feature>
<dbReference type="Pfam" id="PF01578">
    <property type="entry name" value="Cytochrom_C_asm"/>
    <property type="match status" value="1"/>
</dbReference>
<feature type="transmembrane region" description="Helical" evidence="6">
    <location>
        <begin position="185"/>
        <end position="213"/>
    </location>
</feature>
<comment type="subcellular location">
    <subcellularLocation>
        <location evidence="1">Membrane</location>
        <topology evidence="1">Multi-pass membrane protein</topology>
    </subcellularLocation>
</comment>
<evidence type="ECO:0000256" key="4">
    <source>
        <dbReference type="ARBA" id="ARBA00022989"/>
    </source>
</evidence>
<organism evidence="8 9">
    <name type="scientific">Agrococcus baldri</name>
    <dbReference type="NCBI Taxonomy" id="153730"/>
    <lineage>
        <taxon>Bacteria</taxon>
        <taxon>Bacillati</taxon>
        <taxon>Actinomycetota</taxon>
        <taxon>Actinomycetes</taxon>
        <taxon>Micrococcales</taxon>
        <taxon>Microbacteriaceae</taxon>
        <taxon>Agrococcus</taxon>
    </lineage>
</organism>
<feature type="transmembrane region" description="Helical" evidence="6">
    <location>
        <begin position="234"/>
        <end position="257"/>
    </location>
</feature>
<protein>
    <submittedName>
        <fullName evidence="8">Cytochrome c-type biogenesis protein CcsB</fullName>
    </submittedName>
</protein>
<proteinExistence type="predicted"/>
<evidence type="ECO:0000256" key="5">
    <source>
        <dbReference type="ARBA" id="ARBA00023136"/>
    </source>
</evidence>
<evidence type="ECO:0000256" key="3">
    <source>
        <dbReference type="ARBA" id="ARBA00022748"/>
    </source>
</evidence>
<feature type="domain" description="Cytochrome c assembly protein" evidence="7">
    <location>
        <begin position="122"/>
        <end position="324"/>
    </location>
</feature>
<keyword evidence="2 6" id="KW-0812">Transmembrane</keyword>
<feature type="transmembrane region" description="Helical" evidence="6">
    <location>
        <begin position="272"/>
        <end position="287"/>
    </location>
</feature>
<dbReference type="PANTHER" id="PTHR30071">
    <property type="entry name" value="HEME EXPORTER PROTEIN C"/>
    <property type="match status" value="1"/>
</dbReference>
<evidence type="ECO:0000256" key="2">
    <source>
        <dbReference type="ARBA" id="ARBA00022692"/>
    </source>
</evidence>
<dbReference type="PANTHER" id="PTHR30071:SF1">
    <property type="entry name" value="CYTOCHROME B_B6 PROTEIN-RELATED"/>
    <property type="match status" value="1"/>
</dbReference>
<name>A0AA94KZ44_9MICO</name>
<dbReference type="GO" id="GO:0005886">
    <property type="term" value="C:plasma membrane"/>
    <property type="evidence" value="ECO:0007669"/>
    <property type="project" value="TreeGrafter"/>
</dbReference>
<dbReference type="InterPro" id="IPR045062">
    <property type="entry name" value="Cyt_c_biogenesis_CcsA/CcmC"/>
</dbReference>
<reference evidence="8 9" key="1">
    <citation type="submission" date="2016-10" db="EMBL/GenBank/DDBJ databases">
        <authorList>
            <person name="Varghese N."/>
            <person name="Submissions S."/>
        </authorList>
    </citation>
    <scope>NUCLEOTIDE SEQUENCE [LARGE SCALE GENOMIC DNA]</scope>
    <source>
        <strain evidence="8 9">IAM 15147</strain>
    </source>
</reference>
<dbReference type="InterPro" id="IPR002541">
    <property type="entry name" value="Cyt_c_assembly"/>
</dbReference>
<feature type="transmembrane region" description="Helical" evidence="6">
    <location>
        <begin position="124"/>
        <end position="142"/>
    </location>
</feature>
<keyword evidence="3" id="KW-0201">Cytochrome c-type biogenesis</keyword>
<dbReference type="Proteomes" id="UP000198506">
    <property type="component" value="Unassembled WGS sequence"/>
</dbReference>
<accession>A0AA94KZ44</accession>
<sequence length="329" mass="35169">MPAAELDSYSLLLVYSAMAVYTLAFLAYAVDAARRSSVKAAPAESRELVGAGAAASVAGAAVPGRSSTPASSAPGRGDASATAPIAAAGRGARIGFTLTVLAWALHLGGAILRGLAAGRVPWSNMYEFAITGIAVMVGVFVLSRLWKDLNFLGVFFTGLATVFLGVATVNYYVAPTPLPPALQSYWLVIHVFVATLATGFFGLGTGLSILQLIKDRRDNGFLRSLPASAQLEDLAYRVGVIGFILWTFTLMAGAVWAEHAWGRYWGWDTKEVWTFVIWVVYAGYVHARATRGWRGSRSAWLQIIGFAAIIFNFTIVNQFFAGLHAYSGL</sequence>
<evidence type="ECO:0000256" key="6">
    <source>
        <dbReference type="SAM" id="Phobius"/>
    </source>
</evidence>
<dbReference type="GO" id="GO:0017004">
    <property type="term" value="P:cytochrome complex assembly"/>
    <property type="evidence" value="ECO:0007669"/>
    <property type="project" value="UniProtKB-KW"/>
</dbReference>
<evidence type="ECO:0000313" key="8">
    <source>
        <dbReference type="EMBL" id="SFS07536.1"/>
    </source>
</evidence>
<dbReference type="InterPro" id="IPR017562">
    <property type="entry name" value="Cyt_c_biogenesis_CcsA"/>
</dbReference>
<evidence type="ECO:0000313" key="9">
    <source>
        <dbReference type="Proteomes" id="UP000198506"/>
    </source>
</evidence>
<feature type="transmembrane region" description="Helical" evidence="6">
    <location>
        <begin position="94"/>
        <end position="112"/>
    </location>
</feature>
<evidence type="ECO:0000259" key="7">
    <source>
        <dbReference type="Pfam" id="PF01578"/>
    </source>
</evidence>
<gene>
    <name evidence="8" type="ORF">SAMN04487783_0973</name>
</gene>
<feature type="transmembrane region" description="Helical" evidence="6">
    <location>
        <begin position="149"/>
        <end position="173"/>
    </location>
</feature>
<dbReference type="EMBL" id="FOZN01000002">
    <property type="protein sequence ID" value="SFS07536.1"/>
    <property type="molecule type" value="Genomic_DNA"/>
</dbReference>
<keyword evidence="4 6" id="KW-1133">Transmembrane helix</keyword>
<dbReference type="AlphaFoldDB" id="A0AA94KZ44"/>
<keyword evidence="5 6" id="KW-0472">Membrane</keyword>
<evidence type="ECO:0000256" key="1">
    <source>
        <dbReference type="ARBA" id="ARBA00004141"/>
    </source>
</evidence>
<dbReference type="NCBIfam" id="TIGR03144">
    <property type="entry name" value="cytochr_II_ccsB"/>
    <property type="match status" value="1"/>
</dbReference>